<feature type="transmembrane region" description="Helical" evidence="6">
    <location>
        <begin position="317"/>
        <end position="337"/>
    </location>
</feature>
<dbReference type="Gene3D" id="1.20.1640.10">
    <property type="entry name" value="Multidrug efflux transporter AcrB transmembrane domain"/>
    <property type="match status" value="2"/>
</dbReference>
<dbReference type="PANTHER" id="PTHR33406">
    <property type="entry name" value="MEMBRANE PROTEIN MJ1562-RELATED"/>
    <property type="match status" value="1"/>
</dbReference>
<reference evidence="8" key="2">
    <citation type="journal article" date="2021" name="PeerJ">
        <title>Extensive microbial diversity within the chicken gut microbiome revealed by metagenomics and culture.</title>
        <authorList>
            <person name="Gilroy R."/>
            <person name="Ravi A."/>
            <person name="Getino M."/>
            <person name="Pursley I."/>
            <person name="Horton D.L."/>
            <person name="Alikhan N.F."/>
            <person name="Baker D."/>
            <person name="Gharbi K."/>
            <person name="Hall N."/>
            <person name="Watson M."/>
            <person name="Adriaenssens E.M."/>
            <person name="Foster-Nyarko E."/>
            <person name="Jarju S."/>
            <person name="Secka A."/>
            <person name="Antonio M."/>
            <person name="Oren A."/>
            <person name="Chaudhuri R.R."/>
            <person name="La Ragione R."/>
            <person name="Hildebrand F."/>
            <person name="Pallen M.J."/>
        </authorList>
    </citation>
    <scope>NUCLEOTIDE SEQUENCE</scope>
    <source>
        <strain evidence="8">15467</strain>
    </source>
</reference>
<name>A0A9D9GYP8_9BACT</name>
<evidence type="ECO:0000256" key="2">
    <source>
        <dbReference type="ARBA" id="ARBA00022475"/>
    </source>
</evidence>
<dbReference type="InterPro" id="IPR004869">
    <property type="entry name" value="MMPL_dom"/>
</dbReference>
<evidence type="ECO:0000259" key="7">
    <source>
        <dbReference type="SMART" id="SM00563"/>
    </source>
</evidence>
<evidence type="ECO:0000256" key="6">
    <source>
        <dbReference type="SAM" id="Phobius"/>
    </source>
</evidence>
<feature type="domain" description="Phospholipid/glycerol acyltransferase" evidence="7">
    <location>
        <begin position="888"/>
        <end position="997"/>
    </location>
</feature>
<feature type="transmembrane region" description="Helical" evidence="6">
    <location>
        <begin position="746"/>
        <end position="763"/>
    </location>
</feature>
<comment type="caution">
    <text evidence="8">The sequence shown here is derived from an EMBL/GenBank/DDBJ whole genome shotgun (WGS) entry which is preliminary data.</text>
</comment>
<dbReference type="InterPro" id="IPR050545">
    <property type="entry name" value="Mycobact_MmpL"/>
</dbReference>
<feature type="transmembrane region" description="Helical" evidence="6">
    <location>
        <begin position="435"/>
        <end position="452"/>
    </location>
</feature>
<protein>
    <submittedName>
        <fullName evidence="8">1-acyl-sn-glycerol-3-phosphate acyltransferase</fullName>
    </submittedName>
</protein>
<dbReference type="PANTHER" id="PTHR33406:SF13">
    <property type="entry name" value="MEMBRANE PROTEIN YDFJ"/>
    <property type="match status" value="1"/>
</dbReference>
<keyword evidence="4 6" id="KW-1133">Transmembrane helix</keyword>
<proteinExistence type="predicted"/>
<dbReference type="Pfam" id="PF01553">
    <property type="entry name" value="Acyltransferase"/>
    <property type="match status" value="1"/>
</dbReference>
<gene>
    <name evidence="8" type="ORF">IAC68_04405</name>
</gene>
<dbReference type="Pfam" id="PF03176">
    <property type="entry name" value="MMPL"/>
    <property type="match status" value="2"/>
</dbReference>
<dbReference type="GO" id="GO:0005886">
    <property type="term" value="C:plasma membrane"/>
    <property type="evidence" value="ECO:0007669"/>
    <property type="project" value="UniProtKB-SubCell"/>
</dbReference>
<dbReference type="Proteomes" id="UP000823635">
    <property type="component" value="Unassembled WGS sequence"/>
</dbReference>
<feature type="transmembrane region" description="Helical" evidence="6">
    <location>
        <begin position="678"/>
        <end position="699"/>
    </location>
</feature>
<feature type="transmembrane region" description="Helical" evidence="6">
    <location>
        <begin position="292"/>
        <end position="310"/>
    </location>
</feature>
<keyword evidence="2" id="KW-1003">Cell membrane</keyword>
<keyword evidence="3 6" id="KW-0812">Transmembrane</keyword>
<evidence type="ECO:0000313" key="9">
    <source>
        <dbReference type="Proteomes" id="UP000823635"/>
    </source>
</evidence>
<feature type="transmembrane region" description="Helical" evidence="6">
    <location>
        <begin position="385"/>
        <end position="408"/>
    </location>
</feature>
<evidence type="ECO:0000256" key="3">
    <source>
        <dbReference type="ARBA" id="ARBA00022692"/>
    </source>
</evidence>
<dbReference type="InterPro" id="IPR002123">
    <property type="entry name" value="Plipid/glycerol_acylTrfase"/>
</dbReference>
<dbReference type="SUPFAM" id="SSF69593">
    <property type="entry name" value="Glycerol-3-phosphate (1)-acyltransferase"/>
    <property type="match status" value="1"/>
</dbReference>
<dbReference type="AlphaFoldDB" id="A0A9D9GYP8"/>
<evidence type="ECO:0000256" key="5">
    <source>
        <dbReference type="ARBA" id="ARBA00023136"/>
    </source>
</evidence>
<accession>A0A9D9GYP8</accession>
<organism evidence="8 9">
    <name type="scientific">Candidatus Egerieousia excrementavium</name>
    <dbReference type="NCBI Taxonomy" id="2840778"/>
    <lineage>
        <taxon>Bacteria</taxon>
        <taxon>Pseudomonadati</taxon>
        <taxon>Bacteroidota</taxon>
        <taxon>Bacteroidia</taxon>
        <taxon>Bacteroidales</taxon>
        <taxon>Candidatus Egerieousia</taxon>
    </lineage>
</organism>
<evidence type="ECO:0000256" key="1">
    <source>
        <dbReference type="ARBA" id="ARBA00004651"/>
    </source>
</evidence>
<reference evidence="8" key="1">
    <citation type="submission" date="2020-10" db="EMBL/GenBank/DDBJ databases">
        <authorList>
            <person name="Gilroy R."/>
        </authorList>
    </citation>
    <scope>NUCLEOTIDE SEQUENCE</scope>
    <source>
        <strain evidence="8">15467</strain>
    </source>
</reference>
<dbReference type="GO" id="GO:0016746">
    <property type="term" value="F:acyltransferase activity"/>
    <property type="evidence" value="ECO:0007669"/>
    <property type="project" value="UniProtKB-KW"/>
</dbReference>
<sequence length="1074" mass="119923">MTRLFLKIYDLLSMHRKAAGTVTLLLLVLLAALATRMHYDEDISAFIPSDGQNEKYSEIFNSTGGENRIAVIFREKENDNAAITRAMERFAEIAAVRDTCGMIRNLHVKSSEEDAMRLASVIWQYYPLLLTEADYARLDSLASREDFFAQRMESNKMMLMLPGSGLAAQGIAYDPLQASGNILKHLQAMGSGSGYETSDGYLYKDGCGIVLMESPFGISESQKNGELQLLLDSCMTETASTETGVTISAVGAPLIAATNAMRIKKDTSLAIAIAIVLIFAVLLYTFRRLSDLLWIAVSLLAGWIFALGVISLIRDSISLIVIGIGSVIIGIAANYPLHFIDHLKHEKNMRKVLGEMVPPLLVGNITTVGAFLCLLLLDARAMRDLGLFASLMLIGTILFTLVCLPLFVKPHKYVQNRGRSLLPGLSTPGHGRQRTALFCGIIALTLVLWFFGQKTSFNSDMRSINYMEQSQREDLAMLTEGTMQANIFAVAEGATLEEALRCNERLCEKMAGIQGIRQVSGIGGLILSDSLAERRSALWKELMLRRQPAKAVAMASEKAGFISGAFAPFYEMAENPEAVVQRYKNEKTLKETIGRQFILQNRDGYKIVNLIATSAENEKSVKESLALAAPEKAFVFSRSDMSSHLAETLSGSFDYIGAVCSIAVFLFLWLSFRSIELAILAFLPLAVSWVWILGIMGMLGMQFNIVNIILATFIFGQGDDYTIFITEGLMYEYTTGKKRLALYKNSVATSAVIMLIGTGALIVSRHPAMLSLAEVAVIGMITVVAMAYILPPLIFRYLTEKRGRQREYPVTLQRLAATAFALFCFVSSLFCFMIPYTLLVYKPLKRHGKGEKSYHILLQKVAHFVIRHIPGVKFRERNNHAETFSSPAVIICNHQSHLDVMAIMQLSPKIIILTNDWVWKNPFYGIVIHAAEFRPISNGYDNNLPYLRELVQRGYSIVLFPEGTRTPDGEIGRFHKGAFTLAKELGTDIVPLYLHGLYDVMPKHDFMLRRGCVTIEVGERITTDSFQEMTDRQIANVMRSAYKERYAQLRQELETEEYMAPYIAYRNKYKVRIV</sequence>
<evidence type="ECO:0000313" key="8">
    <source>
        <dbReference type="EMBL" id="MBO8429157.1"/>
    </source>
</evidence>
<feature type="transmembrane region" description="Helical" evidence="6">
    <location>
        <begin position="357"/>
        <end position="378"/>
    </location>
</feature>
<feature type="transmembrane region" description="Helical" evidence="6">
    <location>
        <begin position="775"/>
        <end position="795"/>
    </location>
</feature>
<feature type="transmembrane region" description="Helical" evidence="6">
    <location>
        <begin position="268"/>
        <end position="286"/>
    </location>
</feature>
<dbReference type="EMBL" id="JADINB010000098">
    <property type="protein sequence ID" value="MBO8429157.1"/>
    <property type="molecule type" value="Genomic_DNA"/>
</dbReference>
<keyword evidence="8" id="KW-0808">Transferase</keyword>
<dbReference type="CDD" id="cd07989">
    <property type="entry name" value="LPLAT_AGPAT-like"/>
    <property type="match status" value="1"/>
</dbReference>
<keyword evidence="5 6" id="KW-0472">Membrane</keyword>
<evidence type="ECO:0000256" key="4">
    <source>
        <dbReference type="ARBA" id="ARBA00022989"/>
    </source>
</evidence>
<comment type="subcellular location">
    <subcellularLocation>
        <location evidence="1">Cell membrane</location>
        <topology evidence="1">Multi-pass membrane protein</topology>
    </subcellularLocation>
</comment>
<keyword evidence="8" id="KW-0012">Acyltransferase</keyword>
<feature type="transmembrane region" description="Helical" evidence="6">
    <location>
        <begin position="815"/>
        <end position="839"/>
    </location>
</feature>
<dbReference type="SMART" id="SM00563">
    <property type="entry name" value="PlsC"/>
    <property type="match status" value="1"/>
</dbReference>
<dbReference type="SUPFAM" id="SSF82866">
    <property type="entry name" value="Multidrug efflux transporter AcrB transmembrane domain"/>
    <property type="match status" value="2"/>
</dbReference>
<feature type="transmembrane region" description="Helical" evidence="6">
    <location>
        <begin position="653"/>
        <end position="672"/>
    </location>
</feature>